<evidence type="ECO:0000313" key="2">
    <source>
        <dbReference type="EMBL" id="TNN50513.1"/>
    </source>
</evidence>
<feature type="compositionally biased region" description="Basic residues" evidence="1">
    <location>
        <begin position="150"/>
        <end position="160"/>
    </location>
</feature>
<feature type="compositionally biased region" description="Basic and acidic residues" evidence="1">
    <location>
        <begin position="12"/>
        <end position="29"/>
    </location>
</feature>
<feature type="region of interest" description="Disordered" evidence="1">
    <location>
        <begin position="70"/>
        <end position="201"/>
    </location>
</feature>
<evidence type="ECO:0000313" key="3">
    <source>
        <dbReference type="Proteomes" id="UP000314294"/>
    </source>
</evidence>
<dbReference type="AlphaFoldDB" id="A0A4Z2GC56"/>
<comment type="caution">
    <text evidence="2">The sequence shown here is derived from an EMBL/GenBank/DDBJ whole genome shotgun (WGS) entry which is preliminary data.</text>
</comment>
<proteinExistence type="predicted"/>
<protein>
    <submittedName>
        <fullName evidence="2">Uncharacterized protein</fullName>
    </submittedName>
</protein>
<organism evidence="2 3">
    <name type="scientific">Liparis tanakae</name>
    <name type="common">Tanaka's snailfish</name>
    <dbReference type="NCBI Taxonomy" id="230148"/>
    <lineage>
        <taxon>Eukaryota</taxon>
        <taxon>Metazoa</taxon>
        <taxon>Chordata</taxon>
        <taxon>Craniata</taxon>
        <taxon>Vertebrata</taxon>
        <taxon>Euteleostomi</taxon>
        <taxon>Actinopterygii</taxon>
        <taxon>Neopterygii</taxon>
        <taxon>Teleostei</taxon>
        <taxon>Neoteleostei</taxon>
        <taxon>Acanthomorphata</taxon>
        <taxon>Eupercaria</taxon>
        <taxon>Perciformes</taxon>
        <taxon>Cottioidei</taxon>
        <taxon>Cottales</taxon>
        <taxon>Liparidae</taxon>
        <taxon>Liparis</taxon>
    </lineage>
</organism>
<evidence type="ECO:0000256" key="1">
    <source>
        <dbReference type="SAM" id="MobiDB-lite"/>
    </source>
</evidence>
<feature type="compositionally biased region" description="Basic and acidic residues" evidence="1">
    <location>
        <begin position="125"/>
        <end position="149"/>
    </location>
</feature>
<sequence length="201" mass="22654">MSLYQVNVSPPREAEALRRPHGGHADPQKAGRGQKRCPLFFKATARDKNDVIGEGGATAFICKGQWGQQCASVGGQQGGVEQDSSQDEQRGPRGPAGEDLTHTEKDASQYQRKGGGQKGRGKERRRTEGKSKRKEQDRRKEEKEMGGGKERKRAQGKRKMRWVEERKRGGQKGKGDGWRKRKEEDRRVKEMGGGKERRRTE</sequence>
<name>A0A4Z2GC56_9TELE</name>
<dbReference type="Proteomes" id="UP000314294">
    <property type="component" value="Unassembled WGS sequence"/>
</dbReference>
<reference evidence="2 3" key="1">
    <citation type="submission" date="2019-03" db="EMBL/GenBank/DDBJ databases">
        <title>First draft genome of Liparis tanakae, snailfish: a comprehensive survey of snailfish specific genes.</title>
        <authorList>
            <person name="Kim W."/>
            <person name="Song I."/>
            <person name="Jeong J.-H."/>
            <person name="Kim D."/>
            <person name="Kim S."/>
            <person name="Ryu S."/>
            <person name="Song J.Y."/>
            <person name="Lee S.K."/>
        </authorList>
    </citation>
    <scope>NUCLEOTIDE SEQUENCE [LARGE SCALE GENOMIC DNA]</scope>
    <source>
        <tissue evidence="2">Muscle</tissue>
    </source>
</reference>
<keyword evidence="3" id="KW-1185">Reference proteome</keyword>
<dbReference type="EMBL" id="SRLO01000615">
    <property type="protein sequence ID" value="TNN50513.1"/>
    <property type="molecule type" value="Genomic_DNA"/>
</dbReference>
<gene>
    <name evidence="2" type="ORF">EYF80_039323</name>
</gene>
<feature type="region of interest" description="Disordered" evidence="1">
    <location>
        <begin position="1"/>
        <end position="37"/>
    </location>
</feature>
<accession>A0A4Z2GC56</accession>
<feature type="compositionally biased region" description="Basic and acidic residues" evidence="1">
    <location>
        <begin position="161"/>
        <end position="201"/>
    </location>
</feature>